<dbReference type="Pfam" id="PF02784">
    <property type="entry name" value="Orn_Arg_deC_N"/>
    <property type="match status" value="1"/>
</dbReference>
<organism evidence="5 6">
    <name type="scientific">Bacillus pseudomycoides</name>
    <dbReference type="NCBI Taxonomy" id="64104"/>
    <lineage>
        <taxon>Bacteria</taxon>
        <taxon>Bacillati</taxon>
        <taxon>Bacillota</taxon>
        <taxon>Bacilli</taxon>
        <taxon>Bacillales</taxon>
        <taxon>Bacillaceae</taxon>
        <taxon>Bacillus</taxon>
        <taxon>Bacillus cereus group</taxon>
    </lineage>
</organism>
<name>A0ABD6TE65_9BACI</name>
<sequence length="383" mass="44343">MKFPKIPIEFFDFFNTIDTPAIVYNDKLLQHTINMIKEDTKNIPNLEICFSLKANRNNDITSYIANQGLGADIASLEEFNIAKNKKFQSIYATSPYFGIEEVKQLYENDITFDFNSISQLKSCIKIVENKDIGLRIKIPLQKTAPEIYGNNSRFGVLGNESALIQLIKKHNLNVKQIHIHIGEKDYNSTKEIIKHIKYLLKHFDIYQNVLIINLGGGYTQLYLKETELTQFWNLIKEFSIYLNKKQPTKIIIEPGMLISFLSGCLFTSVRASDYQINDTKNVTLDCSAFNLFSWFKPKLIYTSSNLDKKIHNIHGNTCYEHDTFSEKITTNELNVEDKIVFNPVGSYVSSMKRTLHGLPFPTEYFYQNEELFKDGEIIWSLKK</sequence>
<dbReference type="InterPro" id="IPR022644">
    <property type="entry name" value="De-COase2_N"/>
</dbReference>
<dbReference type="InterPro" id="IPR009006">
    <property type="entry name" value="Ala_racemase/Decarboxylase_C"/>
</dbReference>
<evidence type="ECO:0000313" key="6">
    <source>
        <dbReference type="Proteomes" id="UP000221918"/>
    </source>
</evidence>
<protein>
    <recommendedName>
        <fullName evidence="4">Orn/DAP/Arg decarboxylase 2 N-terminal domain-containing protein</fullName>
    </recommendedName>
</protein>
<feature type="active site" description="Proton donor" evidence="3">
    <location>
        <position position="318"/>
    </location>
</feature>
<dbReference type="EMBL" id="NUTL01000026">
    <property type="protein sequence ID" value="PHF02728.1"/>
    <property type="molecule type" value="Genomic_DNA"/>
</dbReference>
<dbReference type="GO" id="GO:0016831">
    <property type="term" value="F:carboxy-lyase activity"/>
    <property type="evidence" value="ECO:0007669"/>
    <property type="project" value="UniProtKB-ARBA"/>
</dbReference>
<dbReference type="Gene3D" id="3.20.20.10">
    <property type="entry name" value="Alanine racemase"/>
    <property type="match status" value="1"/>
</dbReference>
<feature type="domain" description="Orn/DAP/Arg decarboxylase 2 N-terminal" evidence="4">
    <location>
        <begin position="37"/>
        <end position="257"/>
    </location>
</feature>
<accession>A0ABD6TE65</accession>
<dbReference type="PRINTS" id="PR01179">
    <property type="entry name" value="ODADCRBXLASE"/>
</dbReference>
<dbReference type="SUPFAM" id="SSF51419">
    <property type="entry name" value="PLP-binding barrel"/>
    <property type="match status" value="1"/>
</dbReference>
<dbReference type="InterPro" id="IPR000183">
    <property type="entry name" value="Orn/DAP/Arg_de-COase"/>
</dbReference>
<dbReference type="SUPFAM" id="SSF50621">
    <property type="entry name" value="Alanine racemase C-terminal domain-like"/>
    <property type="match status" value="1"/>
</dbReference>
<evidence type="ECO:0000256" key="1">
    <source>
        <dbReference type="ARBA" id="ARBA00001933"/>
    </source>
</evidence>
<evidence type="ECO:0000256" key="3">
    <source>
        <dbReference type="PIRSR" id="PIRSR600183-50"/>
    </source>
</evidence>
<dbReference type="PANTHER" id="PTHR43727:SF2">
    <property type="entry name" value="GROUP IV DECARBOXYLASE"/>
    <property type="match status" value="1"/>
</dbReference>
<proteinExistence type="predicted"/>
<evidence type="ECO:0000313" key="5">
    <source>
        <dbReference type="EMBL" id="PHF02728.1"/>
    </source>
</evidence>
<gene>
    <name evidence="5" type="ORF">COF81_06440</name>
</gene>
<comment type="caution">
    <text evidence="5">The sequence shown here is derived from an EMBL/GenBank/DDBJ whole genome shotgun (WGS) entry which is preliminary data.</text>
</comment>
<dbReference type="RefSeq" id="WP_098802872.1">
    <property type="nucleotide sequence ID" value="NZ_NUTL01000026.1"/>
</dbReference>
<dbReference type="AlphaFoldDB" id="A0ABD6TE65"/>
<feature type="modified residue" description="N6-(pyridoxal phosphate)lysine" evidence="3">
    <location>
        <position position="53"/>
    </location>
</feature>
<dbReference type="Gene3D" id="2.40.37.10">
    <property type="entry name" value="Lyase, Ornithine Decarboxylase, Chain A, domain 1"/>
    <property type="match status" value="1"/>
</dbReference>
<evidence type="ECO:0000256" key="2">
    <source>
        <dbReference type="ARBA" id="ARBA00022898"/>
    </source>
</evidence>
<reference evidence="5 6" key="1">
    <citation type="submission" date="2017-09" db="EMBL/GenBank/DDBJ databases">
        <title>Large-scale bioinformatics analysis of Bacillus genomes uncovers conserved roles of natural products in bacterial physiology.</title>
        <authorList>
            <consortium name="Agbiome Team Llc"/>
            <person name="Bleich R.M."/>
            <person name="Grubbs K.J."/>
            <person name="Santa Maria K.C."/>
            <person name="Allen S.E."/>
            <person name="Farag S."/>
            <person name="Shank E.A."/>
            <person name="Bowers A."/>
        </authorList>
    </citation>
    <scope>NUCLEOTIDE SEQUENCE [LARGE SCALE GENOMIC DNA]</scope>
    <source>
        <strain evidence="5 6">AFS037265</strain>
    </source>
</reference>
<dbReference type="PANTHER" id="PTHR43727">
    <property type="entry name" value="DIAMINOPIMELATE DECARBOXYLASE"/>
    <property type="match status" value="1"/>
</dbReference>
<evidence type="ECO:0000259" key="4">
    <source>
        <dbReference type="Pfam" id="PF02784"/>
    </source>
</evidence>
<keyword evidence="2 3" id="KW-0663">Pyridoxal phosphate</keyword>
<dbReference type="InterPro" id="IPR029066">
    <property type="entry name" value="PLP-binding_barrel"/>
</dbReference>
<dbReference type="Proteomes" id="UP000221918">
    <property type="component" value="Unassembled WGS sequence"/>
</dbReference>
<comment type="cofactor">
    <cofactor evidence="1 3">
        <name>pyridoxal 5'-phosphate</name>
        <dbReference type="ChEBI" id="CHEBI:597326"/>
    </cofactor>
</comment>